<sequence>MSSLQKMLSCTKPTI</sequence>
<name>A0AAF0R6Z7_SOLVR</name>
<proteinExistence type="predicted"/>
<dbReference type="Proteomes" id="UP001234989">
    <property type="component" value="Chromosome 6"/>
</dbReference>
<organism evidence="1 2">
    <name type="scientific">Solanum verrucosum</name>
    <dbReference type="NCBI Taxonomy" id="315347"/>
    <lineage>
        <taxon>Eukaryota</taxon>
        <taxon>Viridiplantae</taxon>
        <taxon>Streptophyta</taxon>
        <taxon>Embryophyta</taxon>
        <taxon>Tracheophyta</taxon>
        <taxon>Spermatophyta</taxon>
        <taxon>Magnoliopsida</taxon>
        <taxon>eudicotyledons</taxon>
        <taxon>Gunneridae</taxon>
        <taxon>Pentapetalae</taxon>
        <taxon>asterids</taxon>
        <taxon>lamiids</taxon>
        <taxon>Solanales</taxon>
        <taxon>Solanaceae</taxon>
        <taxon>Solanoideae</taxon>
        <taxon>Solaneae</taxon>
        <taxon>Solanum</taxon>
    </lineage>
</organism>
<accession>A0AAF0R6Z7</accession>
<evidence type="ECO:0000313" key="2">
    <source>
        <dbReference type="Proteomes" id="UP001234989"/>
    </source>
</evidence>
<evidence type="ECO:0000313" key="1">
    <source>
        <dbReference type="EMBL" id="WMV33825.1"/>
    </source>
</evidence>
<dbReference type="EMBL" id="CP133617">
    <property type="protein sequence ID" value="WMV33825.1"/>
    <property type="molecule type" value="Genomic_DNA"/>
</dbReference>
<gene>
    <name evidence="1" type="ORF">MTR67_027210</name>
</gene>
<reference evidence="1" key="1">
    <citation type="submission" date="2023-08" db="EMBL/GenBank/DDBJ databases">
        <title>A de novo genome assembly of Solanum verrucosum Schlechtendal, a Mexican diploid species geographically isolated from the other diploid A-genome species in potato relatives.</title>
        <authorList>
            <person name="Hosaka K."/>
        </authorList>
    </citation>
    <scope>NUCLEOTIDE SEQUENCE</scope>
    <source>
        <tissue evidence="1">Young leaves</tissue>
    </source>
</reference>
<protein>
    <submittedName>
        <fullName evidence="1">Uncharacterized protein</fullName>
    </submittedName>
</protein>
<keyword evidence="2" id="KW-1185">Reference proteome</keyword>